<feature type="region of interest" description="Disordered" evidence="1">
    <location>
        <begin position="146"/>
        <end position="181"/>
    </location>
</feature>
<dbReference type="AlphaFoldDB" id="A0A067MBW0"/>
<gene>
    <name evidence="2" type="ORF">BOTBODRAFT_45410</name>
</gene>
<name>A0A067MBW0_BOTB1</name>
<reference evidence="3" key="1">
    <citation type="journal article" date="2014" name="Proc. Natl. Acad. Sci. U.S.A.">
        <title>Extensive sampling of basidiomycete genomes demonstrates inadequacy of the white-rot/brown-rot paradigm for wood decay fungi.</title>
        <authorList>
            <person name="Riley R."/>
            <person name="Salamov A.A."/>
            <person name="Brown D.W."/>
            <person name="Nagy L.G."/>
            <person name="Floudas D."/>
            <person name="Held B.W."/>
            <person name="Levasseur A."/>
            <person name="Lombard V."/>
            <person name="Morin E."/>
            <person name="Otillar R."/>
            <person name="Lindquist E.A."/>
            <person name="Sun H."/>
            <person name="LaButti K.M."/>
            <person name="Schmutz J."/>
            <person name="Jabbour D."/>
            <person name="Luo H."/>
            <person name="Baker S.E."/>
            <person name="Pisabarro A.G."/>
            <person name="Walton J.D."/>
            <person name="Blanchette R.A."/>
            <person name="Henrissat B."/>
            <person name="Martin F."/>
            <person name="Cullen D."/>
            <person name="Hibbett D.S."/>
            <person name="Grigoriev I.V."/>
        </authorList>
    </citation>
    <scope>NUCLEOTIDE SEQUENCE [LARGE SCALE GENOMIC DNA]</scope>
    <source>
        <strain evidence="3">FD-172 SS1</strain>
    </source>
</reference>
<protein>
    <submittedName>
        <fullName evidence="2">Uncharacterized protein</fullName>
    </submittedName>
</protein>
<keyword evidence="3" id="KW-1185">Reference proteome</keyword>
<feature type="region of interest" description="Disordered" evidence="1">
    <location>
        <begin position="1"/>
        <end position="134"/>
    </location>
</feature>
<dbReference type="Proteomes" id="UP000027195">
    <property type="component" value="Unassembled WGS sequence"/>
</dbReference>
<evidence type="ECO:0000313" key="3">
    <source>
        <dbReference type="Proteomes" id="UP000027195"/>
    </source>
</evidence>
<evidence type="ECO:0000256" key="1">
    <source>
        <dbReference type="SAM" id="MobiDB-lite"/>
    </source>
</evidence>
<feature type="compositionally biased region" description="Acidic residues" evidence="1">
    <location>
        <begin position="61"/>
        <end position="75"/>
    </location>
</feature>
<feature type="compositionally biased region" description="Acidic residues" evidence="1">
    <location>
        <begin position="117"/>
        <end position="127"/>
    </location>
</feature>
<feature type="compositionally biased region" description="Polar residues" evidence="1">
    <location>
        <begin position="1"/>
        <end position="19"/>
    </location>
</feature>
<accession>A0A067MBW0</accession>
<dbReference type="HOGENOM" id="CLU_1045824_0_0_1"/>
<feature type="compositionally biased region" description="Basic residues" evidence="1">
    <location>
        <begin position="26"/>
        <end position="56"/>
    </location>
</feature>
<proteinExistence type="predicted"/>
<dbReference type="InParanoid" id="A0A067MBW0"/>
<sequence>MAATRSTAQGKSSDTGSNTKPSAKATKPKPKAKQAKPNPKGKGKGKKPAAKKRKKSASPESEIEPNQESKDSEDEPAPKKAKKSQEKRAQNATESDNGGDEDADSTLSSEETGSKEYDEDEDDDEDLRSEIPKFVAPKKVAQVLSIEDSDGEVEISSAAPSKKGRVADSSDGKVGGAARVAKKQCTPSASALAKMAAERPQFPISKSSAADFTPVVPPIIVASAFIPAVSARVAPEGAGYIGLWGVELAGVQQAYVGLSETHVSPT</sequence>
<dbReference type="EMBL" id="KL198045">
    <property type="protein sequence ID" value="KDQ13243.1"/>
    <property type="molecule type" value="Genomic_DNA"/>
</dbReference>
<organism evidence="2 3">
    <name type="scientific">Botryobasidium botryosum (strain FD-172 SS1)</name>
    <dbReference type="NCBI Taxonomy" id="930990"/>
    <lineage>
        <taxon>Eukaryota</taxon>
        <taxon>Fungi</taxon>
        <taxon>Dikarya</taxon>
        <taxon>Basidiomycota</taxon>
        <taxon>Agaricomycotina</taxon>
        <taxon>Agaricomycetes</taxon>
        <taxon>Cantharellales</taxon>
        <taxon>Botryobasidiaceae</taxon>
        <taxon>Botryobasidium</taxon>
    </lineage>
</organism>
<evidence type="ECO:0000313" key="2">
    <source>
        <dbReference type="EMBL" id="KDQ13243.1"/>
    </source>
</evidence>